<evidence type="ECO:0000313" key="1">
    <source>
        <dbReference type="EMBL" id="ORE08787.1"/>
    </source>
</evidence>
<sequence length="288" mass="32702">MKIDNGLSKLGKITFSGTDNGLVTMTETADFDMKRFKFHLDLYNKHAALENLSEEGKPYRVHAFEVDYKNGAQKYKKQRERAKNLTDIRRQVMETEALLSKVDTTSARNLEHLNELHNMYIEHKHIIRNFYYSPSRLKQKRAYELQKRKYTDRLCSNERRYATSSRKTELTIFAGDRGLGIGSQIKGYMRCGAIYKNGTGRLRTINGAFICDNPSFVSVQAKKAVKGIDNLSAMEIGLSGLASLLFDAIFPQIDPQASQPNTDKFKTNAASFFTANEDRPAVDDSNIS</sequence>
<dbReference type="EMBL" id="KV921884">
    <property type="protein sequence ID" value="ORE08787.1"/>
    <property type="molecule type" value="Genomic_DNA"/>
</dbReference>
<dbReference type="AlphaFoldDB" id="A0A1X0R9P2"/>
<dbReference type="OrthoDB" id="2211878at2759"/>
<dbReference type="VEuPathDB" id="FungiDB:BCV72DRAFT_322859"/>
<protein>
    <submittedName>
        <fullName evidence="1">Uncharacterized protein</fullName>
    </submittedName>
</protein>
<dbReference type="Proteomes" id="UP000242414">
    <property type="component" value="Unassembled WGS sequence"/>
</dbReference>
<name>A0A1X0R9P2_RHIZD</name>
<reference evidence="1" key="1">
    <citation type="journal article" date="2016" name="Proc. Natl. Acad. Sci. U.S.A.">
        <title>Lipid metabolic changes in an early divergent fungus govern the establishment of a mutualistic symbiosis with endobacteria.</title>
        <authorList>
            <person name="Lastovetsky O.A."/>
            <person name="Gaspar M.L."/>
            <person name="Mondo S.J."/>
            <person name="LaButti K.M."/>
            <person name="Sandor L."/>
            <person name="Grigoriev I.V."/>
            <person name="Henry S.A."/>
            <person name="Pawlowska T.E."/>
        </authorList>
    </citation>
    <scope>NUCLEOTIDE SEQUENCE [LARGE SCALE GENOMIC DNA]</scope>
    <source>
        <strain evidence="1">ATCC 52814</strain>
    </source>
</reference>
<gene>
    <name evidence="1" type="ORF">BCV72DRAFT_322859</name>
</gene>
<accession>A0A1X0R9P2</accession>
<organism evidence="1">
    <name type="scientific">Rhizopus microsporus var. microsporus</name>
    <dbReference type="NCBI Taxonomy" id="86635"/>
    <lineage>
        <taxon>Eukaryota</taxon>
        <taxon>Fungi</taxon>
        <taxon>Fungi incertae sedis</taxon>
        <taxon>Mucoromycota</taxon>
        <taxon>Mucoromycotina</taxon>
        <taxon>Mucoromycetes</taxon>
        <taxon>Mucorales</taxon>
        <taxon>Mucorineae</taxon>
        <taxon>Rhizopodaceae</taxon>
        <taxon>Rhizopus</taxon>
    </lineage>
</organism>
<proteinExistence type="predicted"/>